<dbReference type="PROSITE" id="PS00059">
    <property type="entry name" value="ADH_ZINC"/>
    <property type="match status" value="1"/>
</dbReference>
<evidence type="ECO:0000256" key="1">
    <source>
        <dbReference type="ARBA" id="ARBA00001947"/>
    </source>
</evidence>
<organism evidence="10 11">
    <name type="scientific">Nitratireductor aquibiodomus</name>
    <dbReference type="NCBI Taxonomy" id="204799"/>
    <lineage>
        <taxon>Bacteria</taxon>
        <taxon>Pseudomonadati</taxon>
        <taxon>Pseudomonadota</taxon>
        <taxon>Alphaproteobacteria</taxon>
        <taxon>Hyphomicrobiales</taxon>
        <taxon>Phyllobacteriaceae</taxon>
        <taxon>Nitratireductor</taxon>
    </lineage>
</organism>
<dbReference type="InterPro" id="IPR009056">
    <property type="entry name" value="Cyt_c-like_dom"/>
</dbReference>
<dbReference type="SUPFAM" id="SSF50129">
    <property type="entry name" value="GroES-like"/>
    <property type="match status" value="2"/>
</dbReference>
<evidence type="ECO:0000256" key="4">
    <source>
        <dbReference type="ARBA" id="ARBA00023002"/>
    </source>
</evidence>
<evidence type="ECO:0000256" key="5">
    <source>
        <dbReference type="ARBA" id="ARBA00023004"/>
    </source>
</evidence>
<gene>
    <name evidence="10" type="ORF">SAMN05216452_1048</name>
</gene>
<evidence type="ECO:0000256" key="3">
    <source>
        <dbReference type="ARBA" id="ARBA00022833"/>
    </source>
</evidence>
<dbReference type="Gene3D" id="3.90.180.10">
    <property type="entry name" value="Medium-chain alcohol dehydrogenases, catalytic domain"/>
    <property type="match status" value="1"/>
</dbReference>
<comment type="cofactor">
    <cofactor evidence="1 8">
        <name>Zn(2+)</name>
        <dbReference type="ChEBI" id="CHEBI:29105"/>
    </cofactor>
</comment>
<dbReference type="GO" id="GO:0005829">
    <property type="term" value="C:cytosol"/>
    <property type="evidence" value="ECO:0007669"/>
    <property type="project" value="TreeGrafter"/>
</dbReference>
<proteinExistence type="inferred from homology"/>
<dbReference type="PANTHER" id="PTHR43880:SF12">
    <property type="entry name" value="ALCOHOL DEHYDROGENASE CLASS-3"/>
    <property type="match status" value="1"/>
</dbReference>
<evidence type="ECO:0000313" key="11">
    <source>
        <dbReference type="Proteomes" id="UP000199064"/>
    </source>
</evidence>
<dbReference type="InterPro" id="IPR020843">
    <property type="entry name" value="ER"/>
</dbReference>
<keyword evidence="6" id="KW-0520">NAD</keyword>
<dbReference type="PANTHER" id="PTHR43880">
    <property type="entry name" value="ALCOHOL DEHYDROGENASE"/>
    <property type="match status" value="1"/>
</dbReference>
<dbReference type="EMBL" id="FNSL01000001">
    <property type="protein sequence ID" value="SEB41780.1"/>
    <property type="molecule type" value="Genomic_DNA"/>
</dbReference>
<dbReference type="SUPFAM" id="SSF51735">
    <property type="entry name" value="NAD(P)-binding Rossmann-fold domains"/>
    <property type="match status" value="1"/>
</dbReference>
<keyword evidence="2 7" id="KW-0479">Metal-binding</keyword>
<dbReference type="GO" id="GO:0008270">
    <property type="term" value="F:zinc ion binding"/>
    <property type="evidence" value="ECO:0007669"/>
    <property type="project" value="InterPro"/>
</dbReference>
<evidence type="ECO:0000256" key="8">
    <source>
        <dbReference type="RuleBase" id="RU361277"/>
    </source>
</evidence>
<keyword evidence="4" id="KW-0560">Oxidoreductase</keyword>
<dbReference type="Proteomes" id="UP000199064">
    <property type="component" value="Unassembled WGS sequence"/>
</dbReference>
<dbReference type="InterPro" id="IPR036291">
    <property type="entry name" value="NAD(P)-bd_dom_sf"/>
</dbReference>
<dbReference type="GO" id="GO:0051903">
    <property type="term" value="F:S-(hydroxymethyl)glutathione dehydrogenase [NAD(P)+] activity"/>
    <property type="evidence" value="ECO:0007669"/>
    <property type="project" value="TreeGrafter"/>
</dbReference>
<evidence type="ECO:0000256" key="2">
    <source>
        <dbReference type="ARBA" id="ARBA00022723"/>
    </source>
</evidence>
<dbReference type="InterPro" id="IPR013154">
    <property type="entry name" value="ADH-like_N"/>
</dbReference>
<dbReference type="RefSeq" id="WP_177175022.1">
    <property type="nucleotide sequence ID" value="NZ_FNSL01000001.1"/>
</dbReference>
<feature type="domain" description="Cytochrome c" evidence="9">
    <location>
        <begin position="23"/>
        <end position="228"/>
    </location>
</feature>
<dbReference type="PROSITE" id="PS51007">
    <property type="entry name" value="CYTC"/>
    <property type="match status" value="1"/>
</dbReference>
<dbReference type="AlphaFoldDB" id="A0A1H4J641"/>
<dbReference type="GO" id="GO:0046294">
    <property type="term" value="P:formaldehyde catabolic process"/>
    <property type="evidence" value="ECO:0007669"/>
    <property type="project" value="TreeGrafter"/>
</dbReference>
<dbReference type="InterPro" id="IPR002328">
    <property type="entry name" value="ADH_Zn_CS"/>
</dbReference>
<sequence>MQIKAAICRAFGKPLSIETLELAPPRQGEVLVDLRACAICHSDISYAEGAWGGDLPAVYGHEAAGVVSAVGPGVTGVVPGDHVVVTLIRSCGHCHYCARQSLVMCEEVFPLDQQGPLAFADGGACEQGLRTGAFAEKVVVHESQLAHVPADMPFDVASLLACGVITGFGAVTNTARVSAGHAVAVIGCGGVGLNAIQGAALAGASPVIALDLSDDKLAAAREFGATHAFNPADPDHAKSIKALTQGRGVDFVFVTVGVEAALASAPRYITRNGSIIVVGMPANGVRIPYDPGKLSALNQKIIGSKMGETRLRHDIPVLVEHYQKGRLKLDELITARYRLEEINEAIAAVKNGQALRNVVIFE</sequence>
<dbReference type="Pfam" id="PF00107">
    <property type="entry name" value="ADH_zinc_N"/>
    <property type="match status" value="1"/>
</dbReference>
<evidence type="ECO:0000259" key="9">
    <source>
        <dbReference type="PROSITE" id="PS51007"/>
    </source>
</evidence>
<comment type="similarity">
    <text evidence="8">Belongs to the zinc-containing alcohol dehydrogenase family.</text>
</comment>
<dbReference type="InterPro" id="IPR011032">
    <property type="entry name" value="GroES-like_sf"/>
</dbReference>
<evidence type="ECO:0000256" key="6">
    <source>
        <dbReference type="ARBA" id="ARBA00023027"/>
    </source>
</evidence>
<keyword evidence="11" id="KW-1185">Reference proteome</keyword>
<dbReference type="SMART" id="SM00829">
    <property type="entry name" value="PKS_ER"/>
    <property type="match status" value="1"/>
</dbReference>
<reference evidence="11" key="1">
    <citation type="submission" date="2016-10" db="EMBL/GenBank/DDBJ databases">
        <authorList>
            <person name="Varghese N."/>
            <person name="Submissions S."/>
        </authorList>
    </citation>
    <scope>NUCLEOTIDE SEQUENCE [LARGE SCALE GENOMIC DNA]</scope>
    <source>
        <strain evidence="11">ES.061</strain>
    </source>
</reference>
<dbReference type="InterPro" id="IPR013149">
    <property type="entry name" value="ADH-like_C"/>
</dbReference>
<name>A0A1H4J641_9HYPH</name>
<accession>A0A1H4J641</accession>
<dbReference type="Pfam" id="PF08240">
    <property type="entry name" value="ADH_N"/>
    <property type="match status" value="1"/>
</dbReference>
<dbReference type="GO" id="GO:0020037">
    <property type="term" value="F:heme binding"/>
    <property type="evidence" value="ECO:0007669"/>
    <property type="project" value="InterPro"/>
</dbReference>
<dbReference type="CDD" id="cd08279">
    <property type="entry name" value="Zn_ADH_class_III"/>
    <property type="match status" value="1"/>
</dbReference>
<dbReference type="FunFam" id="3.40.50.720:FF:000003">
    <property type="entry name" value="S-(hydroxymethyl)glutathione dehydrogenase"/>
    <property type="match status" value="1"/>
</dbReference>
<evidence type="ECO:0000256" key="7">
    <source>
        <dbReference type="PROSITE-ProRule" id="PRU00433"/>
    </source>
</evidence>
<keyword evidence="7" id="KW-0349">Heme</keyword>
<protein>
    <submittedName>
        <fullName evidence="10">S-(Hydroxymethyl)glutathione dehydrogenase / alcohol dehydrogenase</fullName>
    </submittedName>
</protein>
<dbReference type="GO" id="GO:0009055">
    <property type="term" value="F:electron transfer activity"/>
    <property type="evidence" value="ECO:0007669"/>
    <property type="project" value="InterPro"/>
</dbReference>
<dbReference type="Gene3D" id="3.40.50.720">
    <property type="entry name" value="NAD(P)-binding Rossmann-like Domain"/>
    <property type="match status" value="1"/>
</dbReference>
<keyword evidence="3 8" id="KW-0862">Zinc</keyword>
<keyword evidence="5 7" id="KW-0408">Iron</keyword>
<evidence type="ECO:0000313" key="10">
    <source>
        <dbReference type="EMBL" id="SEB41780.1"/>
    </source>
</evidence>